<name>A0A0B5CSW8_NEIEG</name>
<feature type="transmembrane region" description="Helical" evidence="1">
    <location>
        <begin position="159"/>
        <end position="183"/>
    </location>
</feature>
<dbReference type="Pfam" id="PF03956">
    <property type="entry name" value="Lys_export"/>
    <property type="match status" value="1"/>
</dbReference>
<dbReference type="EMBL" id="CP007726">
    <property type="protein sequence ID" value="AJE19401.1"/>
    <property type="molecule type" value="Genomic_DNA"/>
</dbReference>
<feature type="transmembrane region" description="Helical" evidence="1">
    <location>
        <begin position="37"/>
        <end position="56"/>
    </location>
</feature>
<dbReference type="KEGG" id="nel:NELON_11105"/>
<evidence type="ECO:0000313" key="2">
    <source>
        <dbReference type="EMBL" id="AJE19401.1"/>
    </source>
</evidence>
<keyword evidence="1" id="KW-1133">Transmembrane helix</keyword>
<gene>
    <name evidence="2" type="ORF">NELON_11105</name>
</gene>
<feature type="transmembrane region" description="Helical" evidence="1">
    <location>
        <begin position="189"/>
        <end position="209"/>
    </location>
</feature>
<feature type="transmembrane region" description="Helical" evidence="1">
    <location>
        <begin position="68"/>
        <end position="85"/>
    </location>
</feature>
<evidence type="ECO:0000256" key="1">
    <source>
        <dbReference type="SAM" id="Phobius"/>
    </source>
</evidence>
<keyword evidence="1" id="KW-0472">Membrane</keyword>
<accession>A0A0B5CSW8</accession>
<protein>
    <submittedName>
        <fullName evidence="2">Membrane protein</fullName>
    </submittedName>
</protein>
<feature type="transmembrane region" description="Helical" evidence="1">
    <location>
        <begin position="230"/>
        <end position="250"/>
    </location>
</feature>
<dbReference type="InterPro" id="IPR005642">
    <property type="entry name" value="LysO"/>
</dbReference>
<organism evidence="2 3">
    <name type="scientific">Neisseria elongata subsp. glycolytica ATCC 29315</name>
    <dbReference type="NCBI Taxonomy" id="546263"/>
    <lineage>
        <taxon>Bacteria</taxon>
        <taxon>Pseudomonadati</taxon>
        <taxon>Pseudomonadota</taxon>
        <taxon>Betaproteobacteria</taxon>
        <taxon>Neisseriales</taxon>
        <taxon>Neisseriaceae</taxon>
        <taxon>Neisseria</taxon>
    </lineage>
</organism>
<dbReference type="AlphaFoldDB" id="A0A0B5CSW8"/>
<sequence length="294" mass="30796">MMTSLLPVLSVSGLLLLGFAVGKILPPSVLRQMLKPLSAVVLLLLFLMGAEFGGIFTDKALGADVVKRALLLSSLITAFTAALLYRKGGRAAPSGSFWPPFFGCLKAVAAFAAGVAAYRLLPHGTLEGVIGSTQVLYLLIFLVGTDLVHVCLGGLNRRVFLLPLFAAAATAAAGLAFSLLTPYSFGQSLMLSAGFGWFSLSGPMVGELVSAEMGATALMTDFFREMFSIVFLYFFGKTQPAAAIGLSGAAAMDSALPFVKENCEPEYVKYAIVSGFILTLAAPVLISALAALLY</sequence>
<dbReference type="PANTHER" id="PTHR35804:SF1">
    <property type="entry name" value="LYSINE EXPORTER LYSO"/>
    <property type="match status" value="1"/>
</dbReference>
<reference evidence="2 3" key="2">
    <citation type="journal article" date="2015" name="PLoS Genet.">
        <title>Common Cell Shape Evolution of Two Nasopharyngeal Pathogens.</title>
        <authorList>
            <person name="Veyrier F.J."/>
            <person name="Biais N."/>
            <person name="Morales P."/>
            <person name="Belkacem N."/>
            <person name="Guilhen C."/>
            <person name="Ranjeva S."/>
            <person name="Sismeiro O."/>
            <person name="Pehau-Arnaudet G."/>
            <person name="Rocha E.P."/>
            <person name="Werts C."/>
            <person name="Taha M.K."/>
            <person name="Boneca I.G."/>
        </authorList>
    </citation>
    <scope>NUCLEOTIDE SEQUENCE [LARGE SCALE GENOMIC DNA]</scope>
    <source>
        <strain evidence="2 3">ATCC 29315</strain>
    </source>
</reference>
<keyword evidence="3" id="KW-1185">Reference proteome</keyword>
<feature type="transmembrane region" description="Helical" evidence="1">
    <location>
        <begin position="6"/>
        <end position="25"/>
    </location>
</feature>
<feature type="transmembrane region" description="Helical" evidence="1">
    <location>
        <begin position="97"/>
        <end position="121"/>
    </location>
</feature>
<dbReference type="HOGENOM" id="CLU_045681_1_1_4"/>
<dbReference type="Proteomes" id="UP000031392">
    <property type="component" value="Chromosome"/>
</dbReference>
<dbReference type="PATRIC" id="fig|546263.7.peg.2384"/>
<reference evidence="3" key="1">
    <citation type="submission" date="2014-05" db="EMBL/GenBank/DDBJ databases">
        <title>Complete Genome sequence of Neisseria elongata subsp. glycolytica.</title>
        <authorList>
            <person name="Veyrier F.J."/>
            <person name="Taha M.-K."/>
        </authorList>
    </citation>
    <scope>NUCLEOTIDE SEQUENCE [LARGE SCALE GENOMIC DNA]</scope>
    <source>
        <strain evidence="3">ATCC 29315</strain>
    </source>
</reference>
<feature type="transmembrane region" description="Helical" evidence="1">
    <location>
        <begin position="133"/>
        <end position="152"/>
    </location>
</feature>
<feature type="transmembrane region" description="Helical" evidence="1">
    <location>
        <begin position="270"/>
        <end position="293"/>
    </location>
</feature>
<dbReference type="GO" id="GO:0005886">
    <property type="term" value="C:plasma membrane"/>
    <property type="evidence" value="ECO:0007669"/>
    <property type="project" value="TreeGrafter"/>
</dbReference>
<evidence type="ECO:0000313" key="3">
    <source>
        <dbReference type="Proteomes" id="UP000031392"/>
    </source>
</evidence>
<dbReference type="GO" id="GO:0015661">
    <property type="term" value="F:L-lysine efflux transmembrane transporter activity"/>
    <property type="evidence" value="ECO:0007669"/>
    <property type="project" value="InterPro"/>
</dbReference>
<keyword evidence="1" id="KW-0812">Transmembrane</keyword>
<dbReference type="PANTHER" id="PTHR35804">
    <property type="entry name" value="LYSINE EXPORTER LYSO"/>
    <property type="match status" value="1"/>
</dbReference>
<proteinExistence type="predicted"/>